<sequence length="713" mass="82796">MMAASHPAARPAAGCIHSPGNTTGAWAAQYQRQDPRQVLAAAAAALGEEEEESAVQPARASADYNINSSPVNDRITYEDTVNFSDISHSNEEYFRRLKELKAAHIKTMKILRRMYQEKLNLKEAQPVTIKEDTPSISSSCATGKNSYHPVLLVTSLSEPELTRSSSLHTSSSEEDLPPLKKELSKKHKMMTYAKELINNMWRDFCVEDYIKCDDSDFPAVEKTKKKPKEWVPKVTVPVPFQMTIREQKKKEEAKKAMSDIEMMRKLIKTQADSERRKKFRANPLPSYIFFPRYQDMVKQNEERRRMMKEKNKEALLALQKPFKFIAREEQKRAAREKQLRDLLKSKKKTSRFKARPIPRSTYGFSSPISDKLKEEDLYRSLRAQLKAQEFLEALSALPSGTTGRQYRNPRNPERSGKLRSKARGRGQVPDTHDPPLKYKEFSELRLPTRSPVYKQFDLQTSSSDSAKRDKVWADIRADEENLRETRWPYLSPRCNSSVKNVNTKPPLYKTVSPTKHTVSSRGREQATRRSLEEKKMSEEERNRILTKQKQRMKELQKLLTVRVKAYDLHQSLAQMSKSKLKHLRKSEKERMKEYRQELEEREEELKQRPLLFERVAQKNARMAAEKHYSNTLKALGLSDEFVSKKGQSGKLLEYLSNQDMKSCLEDKESFSEEEKIEERESEEENYFVETTSQDSYQGKDEDGEGSREENTED</sequence>
<dbReference type="OrthoDB" id="2150121at2759"/>
<keyword evidence="6" id="KW-0175">Coiled coil</keyword>
<gene>
    <name evidence="14" type="primary">Fam161a</name>
</gene>
<reference evidence="14" key="1">
    <citation type="submission" date="2025-08" db="UniProtKB">
        <authorList>
            <consortium name="RefSeq"/>
        </authorList>
    </citation>
    <scope>IDENTIFICATION</scope>
    <source>
        <tissue evidence="14">Kidney</tissue>
    </source>
</reference>
<keyword evidence="5" id="KW-0970">Cilium biogenesis/degradation</keyword>
<feature type="compositionally biased region" description="Basic and acidic residues" evidence="12">
    <location>
        <begin position="697"/>
        <end position="713"/>
    </location>
</feature>
<accession>A0A1S3FQ99</accession>
<evidence type="ECO:0000256" key="9">
    <source>
        <dbReference type="ARBA" id="ARBA00023273"/>
    </source>
</evidence>
<dbReference type="GeneID" id="105990222"/>
<dbReference type="GO" id="GO:0044782">
    <property type="term" value="P:cilium organization"/>
    <property type="evidence" value="ECO:0007669"/>
    <property type="project" value="TreeGrafter"/>
</dbReference>
<comment type="subcellular location">
    <subcellularLocation>
        <location evidence="2">Cytoplasm</location>
        <location evidence="2">Cytoskeleton</location>
        <location evidence="2">Cilium basal body</location>
    </subcellularLocation>
    <subcellularLocation>
        <location evidence="1">Cytoplasm</location>
        <location evidence="1">Cytoskeleton</location>
        <location evidence="1">Microtubule organizing center</location>
        <location evidence="1">Centrosome</location>
        <location evidence="1">Centriole</location>
    </subcellularLocation>
</comment>
<evidence type="ECO:0000256" key="1">
    <source>
        <dbReference type="ARBA" id="ARBA00004114"/>
    </source>
</evidence>
<feature type="compositionally biased region" description="Basic and acidic residues" evidence="12">
    <location>
        <begin position="662"/>
        <end position="678"/>
    </location>
</feature>
<evidence type="ECO:0000256" key="2">
    <source>
        <dbReference type="ARBA" id="ARBA00004120"/>
    </source>
</evidence>
<keyword evidence="7" id="KW-0969">Cilium</keyword>
<evidence type="ECO:0000256" key="11">
    <source>
        <dbReference type="ARBA" id="ARBA00039949"/>
    </source>
</evidence>
<comment type="similarity">
    <text evidence="3">Belongs to the FAM161 family.</text>
</comment>
<dbReference type="FunCoup" id="A0A1S3FQ99">
    <property type="interactions" value="325"/>
</dbReference>
<evidence type="ECO:0000256" key="7">
    <source>
        <dbReference type="ARBA" id="ARBA00023069"/>
    </source>
</evidence>
<name>A0A1S3FQ99_DIPOR</name>
<protein>
    <recommendedName>
        <fullName evidence="11">Protein FAM161A</fullName>
    </recommendedName>
</protein>
<dbReference type="GO" id="GO:0036064">
    <property type="term" value="C:ciliary basal body"/>
    <property type="evidence" value="ECO:0007669"/>
    <property type="project" value="TreeGrafter"/>
</dbReference>
<dbReference type="AlphaFoldDB" id="A0A1S3FQ99"/>
<keyword evidence="8" id="KW-0206">Cytoskeleton</keyword>
<comment type="function">
    <text evidence="10">Involved in ciliogenesis.</text>
</comment>
<dbReference type="PANTHER" id="PTHR21501:SF3">
    <property type="entry name" value="PROTEIN FAM161A"/>
    <property type="match status" value="1"/>
</dbReference>
<evidence type="ECO:0000256" key="6">
    <source>
        <dbReference type="ARBA" id="ARBA00023054"/>
    </source>
</evidence>
<dbReference type="InterPro" id="IPR051655">
    <property type="entry name" value="FAM161"/>
</dbReference>
<dbReference type="Pfam" id="PF10595">
    <property type="entry name" value="FAM161A_B"/>
    <property type="match status" value="1"/>
</dbReference>
<evidence type="ECO:0000256" key="12">
    <source>
        <dbReference type="SAM" id="MobiDB-lite"/>
    </source>
</evidence>
<proteinExistence type="inferred from homology"/>
<feature type="region of interest" description="Disordered" evidence="12">
    <location>
        <begin position="396"/>
        <end position="436"/>
    </location>
</feature>
<keyword evidence="9" id="KW-0966">Cell projection</keyword>
<dbReference type="CTD" id="84140"/>
<dbReference type="KEGG" id="dord:105990222"/>
<dbReference type="InterPro" id="IPR019579">
    <property type="entry name" value="FAM161A/B"/>
</dbReference>
<feature type="region of interest" description="Disordered" evidence="12">
    <location>
        <begin position="162"/>
        <end position="182"/>
    </location>
</feature>
<evidence type="ECO:0000256" key="8">
    <source>
        <dbReference type="ARBA" id="ARBA00023212"/>
    </source>
</evidence>
<organism evidence="13 14">
    <name type="scientific">Dipodomys ordii</name>
    <name type="common">Ord's kangaroo rat</name>
    <dbReference type="NCBI Taxonomy" id="10020"/>
    <lineage>
        <taxon>Eukaryota</taxon>
        <taxon>Metazoa</taxon>
        <taxon>Chordata</taxon>
        <taxon>Craniata</taxon>
        <taxon>Vertebrata</taxon>
        <taxon>Euteleostomi</taxon>
        <taxon>Mammalia</taxon>
        <taxon>Eutheria</taxon>
        <taxon>Euarchontoglires</taxon>
        <taxon>Glires</taxon>
        <taxon>Rodentia</taxon>
        <taxon>Castorimorpha</taxon>
        <taxon>Heteromyidae</taxon>
        <taxon>Dipodomyinae</taxon>
        <taxon>Dipodomys</taxon>
    </lineage>
</organism>
<evidence type="ECO:0000256" key="10">
    <source>
        <dbReference type="ARBA" id="ARBA00037165"/>
    </source>
</evidence>
<evidence type="ECO:0000256" key="5">
    <source>
        <dbReference type="ARBA" id="ARBA00022794"/>
    </source>
</evidence>
<evidence type="ECO:0000313" key="13">
    <source>
        <dbReference type="Proteomes" id="UP000081671"/>
    </source>
</evidence>
<dbReference type="PANTHER" id="PTHR21501">
    <property type="entry name" value="PROTEIN FAM-161"/>
    <property type="match status" value="1"/>
</dbReference>
<dbReference type="RefSeq" id="XP_012878027.1">
    <property type="nucleotide sequence ID" value="XM_013022573.1"/>
</dbReference>
<feature type="region of interest" description="Disordered" evidence="12">
    <location>
        <begin position="655"/>
        <end position="713"/>
    </location>
</feature>
<evidence type="ECO:0000313" key="14">
    <source>
        <dbReference type="RefSeq" id="XP_012878027.1"/>
    </source>
</evidence>
<feature type="region of interest" description="Disordered" evidence="12">
    <location>
        <begin position="498"/>
        <end position="541"/>
    </location>
</feature>
<dbReference type="Proteomes" id="UP000081671">
    <property type="component" value="Unplaced"/>
</dbReference>
<evidence type="ECO:0000256" key="4">
    <source>
        <dbReference type="ARBA" id="ARBA00022490"/>
    </source>
</evidence>
<dbReference type="InParanoid" id="A0A1S3FQ99"/>
<keyword evidence="13" id="KW-1185">Reference proteome</keyword>
<feature type="compositionally biased region" description="Polar residues" evidence="12">
    <location>
        <begin position="511"/>
        <end position="520"/>
    </location>
</feature>
<feature type="compositionally biased region" description="Basic and acidic residues" evidence="12">
    <location>
        <begin position="521"/>
        <end position="541"/>
    </location>
</feature>
<evidence type="ECO:0000256" key="3">
    <source>
        <dbReference type="ARBA" id="ARBA00006663"/>
    </source>
</evidence>
<keyword evidence="4" id="KW-0963">Cytoplasm</keyword>
<dbReference type="GO" id="GO:0032391">
    <property type="term" value="C:photoreceptor connecting cilium"/>
    <property type="evidence" value="ECO:0007669"/>
    <property type="project" value="TreeGrafter"/>
</dbReference>
<dbReference type="GO" id="GO:0005814">
    <property type="term" value="C:centriole"/>
    <property type="evidence" value="ECO:0007669"/>
    <property type="project" value="UniProtKB-SubCell"/>
</dbReference>